<evidence type="ECO:0000256" key="8">
    <source>
        <dbReference type="ARBA" id="ARBA00022645"/>
    </source>
</evidence>
<evidence type="ECO:0000256" key="25">
    <source>
        <dbReference type="PROSITE-ProRule" id="PRU01379"/>
    </source>
</evidence>
<keyword evidence="15" id="KW-0206">Cytoskeleton</keyword>
<keyword evidence="7" id="KW-0963">Cytoplasm</keyword>
<feature type="compositionally biased region" description="Basic and acidic residues" evidence="26">
    <location>
        <begin position="509"/>
        <end position="518"/>
    </location>
</feature>
<keyword evidence="29" id="KW-1185">Reference proteome</keyword>
<evidence type="ECO:0000256" key="7">
    <source>
        <dbReference type="ARBA" id="ARBA00022490"/>
    </source>
</evidence>
<evidence type="ECO:0000256" key="11">
    <source>
        <dbReference type="ARBA" id="ARBA00022801"/>
    </source>
</evidence>
<dbReference type="InParanoid" id="A0A4W3K5T8"/>
<evidence type="ECO:0000256" key="24">
    <source>
        <dbReference type="ARBA" id="ARBA00079230"/>
    </source>
</evidence>
<comment type="subunit">
    <text evidence="21">Interacts with MYLK.</text>
</comment>
<dbReference type="RefSeq" id="XP_007901850.1">
    <property type="nucleotide sequence ID" value="XM_007903659.2"/>
</dbReference>
<evidence type="ECO:0000256" key="9">
    <source>
        <dbReference type="ARBA" id="ARBA00022670"/>
    </source>
</evidence>
<dbReference type="GO" id="GO:0006508">
    <property type="term" value="P:proteolysis"/>
    <property type="evidence" value="ECO:0007669"/>
    <property type="project" value="UniProtKB-KW"/>
</dbReference>
<keyword evidence="12" id="KW-0862">Zinc</keyword>
<dbReference type="AlphaFoldDB" id="A0A4W3K5T8"/>
<evidence type="ECO:0000256" key="4">
    <source>
        <dbReference type="ARBA" id="ARBA00004514"/>
    </source>
</evidence>
<dbReference type="GO" id="GO:0004181">
    <property type="term" value="F:metallocarboxypeptidase activity"/>
    <property type="evidence" value="ECO:0007669"/>
    <property type="project" value="InterPro"/>
</dbReference>
<evidence type="ECO:0000256" key="16">
    <source>
        <dbReference type="ARBA" id="ARBA00023273"/>
    </source>
</evidence>
<dbReference type="Gene3D" id="3.40.630.10">
    <property type="entry name" value="Zn peptidases"/>
    <property type="match status" value="1"/>
</dbReference>
<reference evidence="29" key="2">
    <citation type="journal article" date="2007" name="PLoS Biol.">
        <title>Survey sequencing and comparative analysis of the elephant shark (Callorhinchus milii) genome.</title>
        <authorList>
            <person name="Venkatesh B."/>
            <person name="Kirkness E.F."/>
            <person name="Loh Y.H."/>
            <person name="Halpern A.L."/>
            <person name="Lee A.P."/>
            <person name="Johnson J."/>
            <person name="Dandona N."/>
            <person name="Viswanathan L.D."/>
            <person name="Tay A."/>
            <person name="Venter J.C."/>
            <person name="Strausberg R.L."/>
            <person name="Brenner S."/>
        </authorList>
    </citation>
    <scope>NUCLEOTIDE SEQUENCE [LARGE SCALE GENOMIC DNA]</scope>
</reference>
<keyword evidence="8" id="KW-0121">Carboxypeptidase</keyword>
<evidence type="ECO:0000256" key="22">
    <source>
        <dbReference type="ARBA" id="ARBA00074680"/>
    </source>
</evidence>
<keyword evidence="10" id="KW-0479">Metal-binding</keyword>
<dbReference type="GeneID" id="103185259"/>
<evidence type="ECO:0000256" key="26">
    <source>
        <dbReference type="SAM" id="MobiDB-lite"/>
    </source>
</evidence>
<dbReference type="EC" id="3.4.17.24" evidence="18"/>
<reference evidence="29" key="1">
    <citation type="journal article" date="2006" name="Science">
        <title>Ancient noncoding elements conserved in the human genome.</title>
        <authorList>
            <person name="Venkatesh B."/>
            <person name="Kirkness E.F."/>
            <person name="Loh Y.H."/>
            <person name="Halpern A.L."/>
            <person name="Lee A.P."/>
            <person name="Johnson J."/>
            <person name="Dandona N."/>
            <person name="Viswanathan L.D."/>
            <person name="Tay A."/>
            <person name="Venter J.C."/>
            <person name="Strausberg R.L."/>
            <person name="Brenner S."/>
        </authorList>
    </citation>
    <scope>NUCLEOTIDE SEQUENCE [LARGE SCALE GENOMIC DNA]</scope>
</reference>
<comment type="similarity">
    <text evidence="6 25">Belongs to the peptidase M14 family.</text>
</comment>
<evidence type="ECO:0000256" key="15">
    <source>
        <dbReference type="ARBA" id="ARBA00023212"/>
    </source>
</evidence>
<sequence>MADRRTEFGNEYGNEEIVVGNVNKLFVVPTGFCGHPKKGHLIFDACFESGNLGRVDYISDFEYDLFIRPDTCNPRFRVWFDFTVDNVKEYQRVIFNIVNFSKTKSLYRDGMAPVVKSTSRPTWQRLPSKNVYYYRCPDHRKNYVMSFAFCFDRENEVYQFAYCYPYTYTQLQRYLDNMEKRNLDYVRREMLGVSMQHRRLDLLTITNPGKGLKRTNDSMVFRGIRESQTEANLSPGAEQKVVFITARVHPGETPASYVCQGVIDFLISQHPVAKILRDHLVFKIVPMLNPDGVFLGNYRCSLMGFDLNRHWQDPSCWAHPTLFGVKQLIVQLYDNPKASVDFYIDIHAHSTMMNGFMYGNIFEDEERYQRQAVFPKLLCQNAEDFSFSNTCFNRDAVKAGTGRRFLGGLLDDTSYCYTLEVSFYSYIIAGTNNTVPYTEETYMKLGNNLARTFMDYYKSNIMATLRPSAPSSNFSRVKSPGLRQTNRHGSGNSTENKTGVSGARGNQINRKDFRSQTS</sequence>
<evidence type="ECO:0000256" key="17">
    <source>
        <dbReference type="ARBA" id="ARBA00024524"/>
    </source>
</evidence>
<keyword evidence="16" id="KW-0966">Cell projection</keyword>
<keyword evidence="11" id="KW-0378">Hydrolase</keyword>
<keyword evidence="14" id="KW-0482">Metalloprotease</keyword>
<feature type="active site" description="Proton donor/acceptor" evidence="25">
    <location>
        <position position="420"/>
    </location>
</feature>
<gene>
    <name evidence="28" type="primary">agbl4</name>
</gene>
<comment type="catalytic activity">
    <reaction evidence="17">
        <text>C-terminal L-alpha-aminoacyl-L-glutamyl-L-glutamyl-[tubulin] + H2O = C-terminal L-alpha-aminoacyl-L-glutamyl-[tubulin] + L-glutamate</text>
        <dbReference type="Rhea" id="RHEA:63792"/>
        <dbReference type="Rhea" id="RHEA-COMP:16435"/>
        <dbReference type="Rhea" id="RHEA-COMP:16436"/>
        <dbReference type="ChEBI" id="CHEBI:15377"/>
        <dbReference type="ChEBI" id="CHEBI:29985"/>
        <dbReference type="ChEBI" id="CHEBI:149555"/>
        <dbReference type="ChEBI" id="CHEBI:149556"/>
        <dbReference type="EC" id="3.4.17.24"/>
    </reaction>
    <physiologicalReaction direction="left-to-right" evidence="17">
        <dbReference type="Rhea" id="RHEA:63793"/>
    </physiologicalReaction>
</comment>
<evidence type="ECO:0000256" key="6">
    <source>
        <dbReference type="ARBA" id="ARBA00005988"/>
    </source>
</evidence>
<dbReference type="FunFam" id="2.60.40.3120:FF:000003">
    <property type="entry name" value="cytosolic carboxypeptidase 6 isoform X2"/>
    <property type="match status" value="1"/>
</dbReference>
<name>A0A4W3K5T8_CALMI</name>
<proteinExistence type="inferred from homology"/>
<evidence type="ECO:0000256" key="2">
    <source>
        <dbReference type="ARBA" id="ARBA00004114"/>
    </source>
</evidence>
<feature type="domain" description="Peptidase M14" evidence="27">
    <location>
        <begin position="164"/>
        <end position="452"/>
    </location>
</feature>
<reference evidence="28" key="5">
    <citation type="submission" date="2025-09" db="UniProtKB">
        <authorList>
            <consortium name="Ensembl"/>
        </authorList>
    </citation>
    <scope>IDENTIFICATION</scope>
</reference>
<dbReference type="SUPFAM" id="SSF53187">
    <property type="entry name" value="Zn-dependent exopeptidases"/>
    <property type="match status" value="1"/>
</dbReference>
<comment type="subcellular location">
    <subcellularLocation>
        <location evidence="3">Cytoplasm</location>
        <location evidence="3">Cytoskeleton</location>
        <location evidence="3">Cilium basal body</location>
    </subcellularLocation>
    <subcellularLocation>
        <location evidence="2">Cytoplasm</location>
        <location evidence="2">Cytoskeleton</location>
        <location evidence="2">Microtubule organizing center</location>
        <location evidence="2">Centrosome</location>
        <location evidence="2">Centriole</location>
    </subcellularLocation>
    <subcellularLocation>
        <location evidence="4">Cytoplasm</location>
        <location evidence="4">Cytosol</location>
    </subcellularLocation>
    <subcellularLocation>
        <location evidence="5">Golgi apparatus</location>
    </subcellularLocation>
</comment>
<dbReference type="CTD" id="84871"/>
<evidence type="ECO:0000256" key="3">
    <source>
        <dbReference type="ARBA" id="ARBA00004120"/>
    </source>
</evidence>
<evidence type="ECO:0000259" key="27">
    <source>
        <dbReference type="PROSITE" id="PS52035"/>
    </source>
</evidence>
<dbReference type="GeneTree" id="ENSGT00940000155042"/>
<evidence type="ECO:0000313" key="28">
    <source>
        <dbReference type="Ensembl" id="ENSCMIP00000046633.1"/>
    </source>
</evidence>
<dbReference type="GO" id="GO:0005829">
    <property type="term" value="C:cytosol"/>
    <property type="evidence" value="ECO:0007669"/>
    <property type="project" value="UniProtKB-SubCell"/>
</dbReference>
<dbReference type="PANTHER" id="PTHR12756">
    <property type="entry name" value="CYTOSOLIC CARBOXYPEPTIDASE"/>
    <property type="match status" value="1"/>
</dbReference>
<dbReference type="STRING" id="7868.ENSCMIP00000046633"/>
<feature type="compositionally biased region" description="Polar residues" evidence="26">
    <location>
        <begin position="469"/>
        <end position="508"/>
    </location>
</feature>
<evidence type="ECO:0000256" key="1">
    <source>
        <dbReference type="ARBA" id="ARBA00001947"/>
    </source>
</evidence>
<comment type="function">
    <text evidence="20">Metallocarboxypeptidase that mediates protein deglutamylation of tubulin and non-tubulin target proteins. Catalyzes the removal of polyglutamate side chains present on the gamma-carboxyl group of glutamate residues within the C-terminal tail of tubulin protein. Specifically cleaves tubulin long-side-chains, while it is not able to remove the branching point glutamate. Also catalyzes the removal of polyglutamate residues from the carboxy-terminus of non-tubulin proteins such as MYLK. Mediates the deglutamylation of nucleotidyltransferase CGAS, leading to CGAS antiviral defense response activation. Involved in KLF4 deglutamylation which promotes KLF4 proteasome-mediated degradation, thereby negatively regulating cell pluripotency maintenance and embryogenesis.</text>
</comment>
<dbReference type="KEGG" id="cmk:103185259"/>
<evidence type="ECO:0000313" key="29">
    <source>
        <dbReference type="Proteomes" id="UP000314986"/>
    </source>
</evidence>
<evidence type="ECO:0000256" key="21">
    <source>
        <dbReference type="ARBA" id="ARBA00063732"/>
    </source>
</evidence>
<dbReference type="PROSITE" id="PS52035">
    <property type="entry name" value="PEPTIDASE_M14"/>
    <property type="match status" value="1"/>
</dbReference>
<dbReference type="OMA" id="LRLWFNF"/>
<reference evidence="28" key="4">
    <citation type="submission" date="2025-08" db="UniProtKB">
        <authorList>
            <consortium name="Ensembl"/>
        </authorList>
    </citation>
    <scope>IDENTIFICATION</scope>
</reference>
<evidence type="ECO:0000256" key="13">
    <source>
        <dbReference type="ARBA" id="ARBA00023034"/>
    </source>
</evidence>
<comment type="cofactor">
    <cofactor evidence="1">
        <name>Zn(2+)</name>
        <dbReference type="ChEBI" id="CHEBI:29105"/>
    </cofactor>
</comment>
<dbReference type="InterPro" id="IPR000834">
    <property type="entry name" value="Peptidase_M14"/>
</dbReference>
<dbReference type="Gene3D" id="2.60.40.3120">
    <property type="match status" value="1"/>
</dbReference>
<organism evidence="28 29">
    <name type="scientific">Callorhinchus milii</name>
    <name type="common">Ghost shark</name>
    <dbReference type="NCBI Taxonomy" id="7868"/>
    <lineage>
        <taxon>Eukaryota</taxon>
        <taxon>Metazoa</taxon>
        <taxon>Chordata</taxon>
        <taxon>Craniata</taxon>
        <taxon>Vertebrata</taxon>
        <taxon>Chondrichthyes</taxon>
        <taxon>Holocephali</taxon>
        <taxon>Chimaeriformes</taxon>
        <taxon>Callorhinchidae</taxon>
        <taxon>Callorhinchus</taxon>
    </lineage>
</organism>
<evidence type="ECO:0000256" key="10">
    <source>
        <dbReference type="ARBA" id="ARBA00022723"/>
    </source>
</evidence>
<evidence type="ECO:0000256" key="5">
    <source>
        <dbReference type="ARBA" id="ARBA00004555"/>
    </source>
</evidence>
<evidence type="ECO:0000256" key="20">
    <source>
        <dbReference type="ARBA" id="ARBA00055609"/>
    </source>
</evidence>
<accession>A0A4W3K5T8</accession>
<dbReference type="CDD" id="cd06908">
    <property type="entry name" value="M14_AGBL4_like"/>
    <property type="match status" value="1"/>
</dbReference>
<keyword evidence="9" id="KW-0645">Protease</keyword>
<evidence type="ECO:0000256" key="19">
    <source>
        <dbReference type="ARBA" id="ARBA00029302"/>
    </source>
</evidence>
<dbReference type="OrthoDB" id="10253041at2759"/>
<evidence type="ECO:0000256" key="14">
    <source>
        <dbReference type="ARBA" id="ARBA00023049"/>
    </source>
</evidence>
<dbReference type="FunFam" id="3.40.630.10:FF:000062">
    <property type="entry name" value="Cytosolic carboxypeptidase 6"/>
    <property type="match status" value="1"/>
</dbReference>
<dbReference type="Proteomes" id="UP000314986">
    <property type="component" value="Unassembled WGS sequence"/>
</dbReference>
<dbReference type="Pfam" id="PF18027">
    <property type="entry name" value="Pepdidase_M14_N"/>
    <property type="match status" value="1"/>
</dbReference>
<evidence type="ECO:0000256" key="12">
    <source>
        <dbReference type="ARBA" id="ARBA00022833"/>
    </source>
</evidence>
<reference evidence="29" key="3">
    <citation type="journal article" date="2014" name="Nature">
        <title>Elephant shark genome provides unique insights into gnathostome evolution.</title>
        <authorList>
            <consortium name="International Elephant Shark Genome Sequencing Consortium"/>
            <person name="Venkatesh B."/>
            <person name="Lee A.P."/>
            <person name="Ravi V."/>
            <person name="Maurya A.K."/>
            <person name="Lian M.M."/>
            <person name="Swann J.B."/>
            <person name="Ohta Y."/>
            <person name="Flajnik M.F."/>
            <person name="Sutoh Y."/>
            <person name="Kasahara M."/>
            <person name="Hoon S."/>
            <person name="Gangu V."/>
            <person name="Roy S.W."/>
            <person name="Irimia M."/>
            <person name="Korzh V."/>
            <person name="Kondrychyn I."/>
            <person name="Lim Z.W."/>
            <person name="Tay B.H."/>
            <person name="Tohari S."/>
            <person name="Kong K.W."/>
            <person name="Ho S."/>
            <person name="Lorente-Galdos B."/>
            <person name="Quilez J."/>
            <person name="Marques-Bonet T."/>
            <person name="Raney B.J."/>
            <person name="Ingham P.W."/>
            <person name="Tay A."/>
            <person name="Hillier L.W."/>
            <person name="Minx P."/>
            <person name="Boehm T."/>
            <person name="Wilson R.K."/>
            <person name="Brenner S."/>
            <person name="Warren W.C."/>
        </authorList>
    </citation>
    <scope>NUCLEOTIDE SEQUENCE [LARGE SCALE GENOMIC DNA]</scope>
</reference>
<evidence type="ECO:0000256" key="23">
    <source>
        <dbReference type="ARBA" id="ARBA00079132"/>
    </source>
</evidence>
<protein>
    <recommendedName>
        <fullName evidence="22">Cytosolic carboxypeptidase 6</fullName>
        <ecNumber evidence="18">3.4.17.24</ecNumber>
    </recommendedName>
    <alternativeName>
        <fullName evidence="24">ATP/GTP-binding protein-like 4</fullName>
    </alternativeName>
    <alternativeName>
        <fullName evidence="23">Protein deglutamylase CCP6</fullName>
    </alternativeName>
</protein>
<keyword evidence="13" id="KW-0333">Golgi apparatus</keyword>
<dbReference type="GO" id="GO:0005814">
    <property type="term" value="C:centriole"/>
    <property type="evidence" value="ECO:0007669"/>
    <property type="project" value="UniProtKB-SubCell"/>
</dbReference>
<dbReference type="PANTHER" id="PTHR12756:SF9">
    <property type="entry name" value="CYTOSOLIC CARBOXYPEPTIDASE 6"/>
    <property type="match status" value="1"/>
</dbReference>
<dbReference type="GO" id="GO:0005794">
    <property type="term" value="C:Golgi apparatus"/>
    <property type="evidence" value="ECO:0007669"/>
    <property type="project" value="UniProtKB-SubCell"/>
</dbReference>
<dbReference type="GO" id="GO:0008270">
    <property type="term" value="F:zinc ion binding"/>
    <property type="evidence" value="ECO:0007669"/>
    <property type="project" value="InterPro"/>
</dbReference>
<dbReference type="InterPro" id="IPR040626">
    <property type="entry name" value="Pepdidase_M14_N"/>
</dbReference>
<dbReference type="SMART" id="SM00631">
    <property type="entry name" value="Zn_pept"/>
    <property type="match status" value="1"/>
</dbReference>
<dbReference type="InterPro" id="IPR050821">
    <property type="entry name" value="Cytosolic_carboxypeptidase"/>
</dbReference>
<comment type="catalytic activity">
    <reaction evidence="19">
        <text>(L-glutamyl)(n+1)-gamma-L-glutamyl-L-glutamyl-[protein] + H2O = (L-glutamyl)(n)-gamma-L-glutamyl-L-glutamyl-[protein] + L-glutamate</text>
        <dbReference type="Rhea" id="RHEA:60004"/>
        <dbReference type="Rhea" id="RHEA-COMP:15519"/>
        <dbReference type="Rhea" id="RHEA-COMP:15675"/>
        <dbReference type="ChEBI" id="CHEBI:15377"/>
        <dbReference type="ChEBI" id="CHEBI:29985"/>
        <dbReference type="ChEBI" id="CHEBI:143623"/>
    </reaction>
    <physiologicalReaction direction="left-to-right" evidence="19">
        <dbReference type="Rhea" id="RHEA:60005"/>
    </physiologicalReaction>
</comment>
<dbReference type="Pfam" id="PF00246">
    <property type="entry name" value="Peptidase_M14"/>
    <property type="match status" value="1"/>
</dbReference>
<dbReference type="Ensembl" id="ENSCMIT00000047295.1">
    <property type="protein sequence ID" value="ENSCMIP00000046633.1"/>
    <property type="gene ID" value="ENSCMIG00000019163.1"/>
</dbReference>
<feature type="region of interest" description="Disordered" evidence="26">
    <location>
        <begin position="468"/>
        <end position="518"/>
    </location>
</feature>
<evidence type="ECO:0000256" key="18">
    <source>
        <dbReference type="ARBA" id="ARBA00026108"/>
    </source>
</evidence>